<dbReference type="InterPro" id="IPR036188">
    <property type="entry name" value="FAD/NAD-bd_sf"/>
</dbReference>
<dbReference type="Gene3D" id="3.50.50.60">
    <property type="entry name" value="FAD/NAD(P)-binding domain"/>
    <property type="match status" value="1"/>
</dbReference>
<evidence type="ECO:0000256" key="1">
    <source>
        <dbReference type="SAM" id="MobiDB-lite"/>
    </source>
</evidence>
<dbReference type="PANTHER" id="PTHR13847">
    <property type="entry name" value="SARCOSINE DEHYDROGENASE-RELATED"/>
    <property type="match status" value="1"/>
</dbReference>
<name>A0A409VIU6_9AGAR</name>
<dbReference type="EMBL" id="NHYE01005637">
    <property type="protein sequence ID" value="PPQ66146.1"/>
    <property type="molecule type" value="Genomic_DNA"/>
</dbReference>
<organism evidence="3 4">
    <name type="scientific">Gymnopilus dilepis</name>
    <dbReference type="NCBI Taxonomy" id="231916"/>
    <lineage>
        <taxon>Eukaryota</taxon>
        <taxon>Fungi</taxon>
        <taxon>Dikarya</taxon>
        <taxon>Basidiomycota</taxon>
        <taxon>Agaricomycotina</taxon>
        <taxon>Agaricomycetes</taxon>
        <taxon>Agaricomycetidae</taxon>
        <taxon>Agaricales</taxon>
        <taxon>Agaricineae</taxon>
        <taxon>Hymenogastraceae</taxon>
        <taxon>Gymnopilus</taxon>
    </lineage>
</organism>
<dbReference type="GO" id="GO:0005737">
    <property type="term" value="C:cytoplasm"/>
    <property type="evidence" value="ECO:0007669"/>
    <property type="project" value="TreeGrafter"/>
</dbReference>
<evidence type="ECO:0000313" key="3">
    <source>
        <dbReference type="EMBL" id="PPQ66146.1"/>
    </source>
</evidence>
<dbReference type="STRING" id="231916.A0A409VIU6"/>
<proteinExistence type="predicted"/>
<reference evidence="3 4" key="1">
    <citation type="journal article" date="2018" name="Evol. Lett.">
        <title>Horizontal gene cluster transfer increased hallucinogenic mushroom diversity.</title>
        <authorList>
            <person name="Reynolds H.T."/>
            <person name="Vijayakumar V."/>
            <person name="Gluck-Thaler E."/>
            <person name="Korotkin H.B."/>
            <person name="Matheny P.B."/>
            <person name="Slot J.C."/>
        </authorList>
    </citation>
    <scope>NUCLEOTIDE SEQUENCE [LARGE SCALE GENOMIC DNA]</scope>
    <source>
        <strain evidence="3 4">SRW20</strain>
    </source>
</reference>
<dbReference type="Proteomes" id="UP000284706">
    <property type="component" value="Unassembled WGS sequence"/>
</dbReference>
<dbReference type="InParanoid" id="A0A409VIU6"/>
<feature type="region of interest" description="Disordered" evidence="1">
    <location>
        <begin position="442"/>
        <end position="463"/>
    </location>
</feature>
<dbReference type="OrthoDB" id="429143at2759"/>
<keyword evidence="4" id="KW-1185">Reference proteome</keyword>
<gene>
    <name evidence="3" type="ORF">CVT26_010869</name>
</gene>
<sequence>MGSIFSTLLVALQTFKGIIKDYDTLLARISESPGIPVVNSTLPYWTIPNSPIAQHGKDAPLPEYADVVIIGSGVTGTSVAKAILELADANQKDSDPIQVVMVEARDACSGATGRNGGHASPIIYNEYEDLKNEFGVSIAQQILRYRIAHINALIEVAREENVLSESQARLVEDYDAFLHPELFEQAKAQLDVYLKEVPEDMKEYFSIIDKRSDIDKLQLSSATTGLIVKPGAAIHAYRFVTGILTRLLNRFSNFQLYTSTPVTAVKSDKDSYVLTTPKGSIRTRHVIHATNAWASHLLPGLRKKIIPVRAHMTAQRPGKGLSPANDPNIPQWAGTRAFVFYPSQLEVAYEYLTQLLPSPSPNSETPPSFTVQDTADTQPKALAASSHSLPTAGEFMYGGGVIVGGEGEAAMMNALGVADDSGSDFVVDSYLAGSLERYFAGHWGEEGNDPDTDTSNPPGGEWEKGRVKAFWTGIVGISADLQPWVGRVPRSVSGRKEPKPEASSANILFDKKDRSTSIISETNTTEAQATAPPGEWVCAGYTGEGMVHAWLSGQALARMVLGVTEKDEKVPEMPKPFLITEKRVKAAKIERLMERIGQ</sequence>
<dbReference type="SUPFAM" id="SSF51905">
    <property type="entry name" value="FAD/NAD(P)-binding domain"/>
    <property type="match status" value="1"/>
</dbReference>
<dbReference type="PANTHER" id="PTHR13847:SF213">
    <property type="entry name" value="DEPENDENT OXIDOREDUCTASE, PUTATIVE-RELATED"/>
    <property type="match status" value="1"/>
</dbReference>
<accession>A0A409VIU6</accession>
<comment type="caution">
    <text evidence="3">The sequence shown here is derived from an EMBL/GenBank/DDBJ whole genome shotgun (WGS) entry which is preliminary data.</text>
</comment>
<dbReference type="Gene3D" id="3.30.9.10">
    <property type="entry name" value="D-Amino Acid Oxidase, subunit A, domain 2"/>
    <property type="match status" value="1"/>
</dbReference>
<dbReference type="Pfam" id="PF01266">
    <property type="entry name" value="DAO"/>
    <property type="match status" value="1"/>
</dbReference>
<dbReference type="InterPro" id="IPR006076">
    <property type="entry name" value="FAD-dep_OxRdtase"/>
</dbReference>
<evidence type="ECO:0000313" key="4">
    <source>
        <dbReference type="Proteomes" id="UP000284706"/>
    </source>
</evidence>
<dbReference type="AlphaFoldDB" id="A0A409VIU6"/>
<feature type="domain" description="FAD dependent oxidoreductase" evidence="2">
    <location>
        <begin position="66"/>
        <end position="559"/>
    </location>
</feature>
<evidence type="ECO:0000259" key="2">
    <source>
        <dbReference type="Pfam" id="PF01266"/>
    </source>
</evidence>
<protein>
    <recommendedName>
        <fullName evidence="2">FAD dependent oxidoreductase domain-containing protein</fullName>
    </recommendedName>
</protein>